<keyword evidence="3" id="KW-1185">Reference proteome</keyword>
<reference evidence="2" key="2">
    <citation type="journal article" date="2023" name="IMA Fungus">
        <title>Comparative genomic study of the Penicillium genus elucidates a diverse pangenome and 15 lateral gene transfer events.</title>
        <authorList>
            <person name="Petersen C."/>
            <person name="Sorensen T."/>
            <person name="Nielsen M.R."/>
            <person name="Sondergaard T.E."/>
            <person name="Sorensen J.L."/>
            <person name="Fitzpatrick D.A."/>
            <person name="Frisvad J.C."/>
            <person name="Nielsen K.L."/>
        </authorList>
    </citation>
    <scope>NUCLEOTIDE SEQUENCE</scope>
    <source>
        <strain evidence="2">IBT 30069</strain>
    </source>
</reference>
<evidence type="ECO:0000256" key="1">
    <source>
        <dbReference type="SAM" id="Phobius"/>
    </source>
</evidence>
<name>A0A9W9KI89_9EURO</name>
<dbReference type="Proteomes" id="UP001149165">
    <property type="component" value="Unassembled WGS sequence"/>
</dbReference>
<dbReference type="OrthoDB" id="47375at2759"/>
<gene>
    <name evidence="2" type="ORF">N7456_003446</name>
</gene>
<evidence type="ECO:0000313" key="3">
    <source>
        <dbReference type="Proteomes" id="UP001149165"/>
    </source>
</evidence>
<accession>A0A9W9KI89</accession>
<dbReference type="EMBL" id="JAPQKH010000003">
    <property type="protein sequence ID" value="KAJ5106771.1"/>
    <property type="molecule type" value="Genomic_DNA"/>
</dbReference>
<organism evidence="2 3">
    <name type="scientific">Penicillium angulare</name>
    <dbReference type="NCBI Taxonomy" id="116970"/>
    <lineage>
        <taxon>Eukaryota</taxon>
        <taxon>Fungi</taxon>
        <taxon>Dikarya</taxon>
        <taxon>Ascomycota</taxon>
        <taxon>Pezizomycotina</taxon>
        <taxon>Eurotiomycetes</taxon>
        <taxon>Eurotiomycetidae</taxon>
        <taxon>Eurotiales</taxon>
        <taxon>Aspergillaceae</taxon>
        <taxon>Penicillium</taxon>
    </lineage>
</organism>
<evidence type="ECO:0000313" key="2">
    <source>
        <dbReference type="EMBL" id="KAJ5106771.1"/>
    </source>
</evidence>
<sequence>MTLSAAQLRWGRLALVLFGTWAIFYRFWPVSHKHHFIGHPQQAWDDIAAIENGTLGFGKVFAINMASRPDKRDNIALGSSVCDFSVDWIDGVFPEDINPKTYPYNWKKDNQKSEYAARRAHVNGMRRIVEDRIGSAIIMEDDSDWDVNIKVQLQNFALGLREIQGTTDVPNTSPYGDDWDVLWIGHCGIECRTDLPFYEAPNDFTVPQSRHFLPYLRDASRFERPDHARLTCAIQDGVCTNMYAVSYQGAQRILAALSVNPLGLAEDIDIGAQFDTSLGAICGNGYLRCFAPYPALTGTYRSAGASEKSSDINDVKGDAVGFETRGVLYSTMLNVKQILNRQPVRATWEDVERPFMESDMIKIGAGSIYMVQLAADKKPRP</sequence>
<keyword evidence="1" id="KW-0812">Transmembrane</keyword>
<comment type="caution">
    <text evidence="2">The sequence shown here is derived from an EMBL/GenBank/DDBJ whole genome shotgun (WGS) entry which is preliminary data.</text>
</comment>
<reference evidence="2" key="1">
    <citation type="submission" date="2022-11" db="EMBL/GenBank/DDBJ databases">
        <authorList>
            <person name="Petersen C."/>
        </authorList>
    </citation>
    <scope>NUCLEOTIDE SEQUENCE</scope>
    <source>
        <strain evidence="2">IBT 30069</strain>
    </source>
</reference>
<proteinExistence type="predicted"/>
<protein>
    <recommendedName>
        <fullName evidence="4">LPS glycosyltransferase</fullName>
    </recommendedName>
</protein>
<dbReference type="AlphaFoldDB" id="A0A9W9KI89"/>
<feature type="transmembrane region" description="Helical" evidence="1">
    <location>
        <begin position="12"/>
        <end position="28"/>
    </location>
</feature>
<evidence type="ECO:0008006" key="4">
    <source>
        <dbReference type="Google" id="ProtNLM"/>
    </source>
</evidence>
<keyword evidence="1" id="KW-1133">Transmembrane helix</keyword>
<keyword evidence="1" id="KW-0472">Membrane</keyword>